<evidence type="ECO:0000256" key="1">
    <source>
        <dbReference type="SAM" id="MobiDB-lite"/>
    </source>
</evidence>
<feature type="compositionally biased region" description="Low complexity" evidence="1">
    <location>
        <begin position="151"/>
        <end position="161"/>
    </location>
</feature>
<accession>A0A067LML4</accession>
<dbReference type="Proteomes" id="UP000027138">
    <property type="component" value="Unassembled WGS sequence"/>
</dbReference>
<feature type="compositionally biased region" description="Low complexity" evidence="1">
    <location>
        <begin position="121"/>
        <end position="142"/>
    </location>
</feature>
<dbReference type="AlphaFoldDB" id="A0A067LML4"/>
<feature type="compositionally biased region" description="Low complexity" evidence="1">
    <location>
        <begin position="211"/>
        <end position="224"/>
    </location>
</feature>
<dbReference type="EMBL" id="KK914227">
    <property type="protein sequence ID" value="KDP45654.1"/>
    <property type="molecule type" value="Genomic_DNA"/>
</dbReference>
<feature type="compositionally biased region" description="Basic residues" evidence="1">
    <location>
        <begin position="174"/>
        <end position="208"/>
    </location>
</feature>
<keyword evidence="3" id="KW-1185">Reference proteome</keyword>
<proteinExistence type="predicted"/>
<sequence length="224" mass="25039">MYYCMTFFTPWVYQWYFDSQYIPGTQIPMLVKRHKIKWWGAFKNTTTELKIGQWIRNKLSNPIKPALTYASTLAIPENPQFGIQKAQCQARLAAAKTPEEYKLICQEMFEQLSTDSNPMVKPSSSKALGASSSSKSSKTSCKGKQKINWASVSSSDSSSSTDNDDDGESIKSAIKLKSKASQKAKAKTKLKQKEKKKKQVKEKVKKKKQDSSSSSSSSSSSDTL</sequence>
<feature type="region of interest" description="Disordered" evidence="1">
    <location>
        <begin position="115"/>
        <end position="224"/>
    </location>
</feature>
<evidence type="ECO:0000313" key="2">
    <source>
        <dbReference type="EMBL" id="KDP45654.1"/>
    </source>
</evidence>
<protein>
    <submittedName>
        <fullName evidence="2">Uncharacterized protein</fullName>
    </submittedName>
</protein>
<reference evidence="2 3" key="1">
    <citation type="journal article" date="2014" name="PLoS ONE">
        <title>Global Analysis of Gene Expression Profiles in Physic Nut (Jatropha curcas L.) Seedlings Exposed to Salt Stress.</title>
        <authorList>
            <person name="Zhang L."/>
            <person name="Zhang C."/>
            <person name="Wu P."/>
            <person name="Chen Y."/>
            <person name="Li M."/>
            <person name="Jiang H."/>
            <person name="Wu G."/>
        </authorList>
    </citation>
    <scope>NUCLEOTIDE SEQUENCE [LARGE SCALE GENOMIC DNA]</scope>
    <source>
        <strain evidence="3">cv. GZQX0401</strain>
        <tissue evidence="2">Young leaves</tissue>
    </source>
</reference>
<name>A0A067LML4_JATCU</name>
<gene>
    <name evidence="2" type="ORF">JCGZ_17261</name>
</gene>
<dbReference type="OrthoDB" id="10590311at2759"/>
<evidence type="ECO:0000313" key="3">
    <source>
        <dbReference type="Proteomes" id="UP000027138"/>
    </source>
</evidence>
<organism evidence="2 3">
    <name type="scientific">Jatropha curcas</name>
    <name type="common">Barbados nut</name>
    <dbReference type="NCBI Taxonomy" id="180498"/>
    <lineage>
        <taxon>Eukaryota</taxon>
        <taxon>Viridiplantae</taxon>
        <taxon>Streptophyta</taxon>
        <taxon>Embryophyta</taxon>
        <taxon>Tracheophyta</taxon>
        <taxon>Spermatophyta</taxon>
        <taxon>Magnoliopsida</taxon>
        <taxon>eudicotyledons</taxon>
        <taxon>Gunneridae</taxon>
        <taxon>Pentapetalae</taxon>
        <taxon>rosids</taxon>
        <taxon>fabids</taxon>
        <taxon>Malpighiales</taxon>
        <taxon>Euphorbiaceae</taxon>
        <taxon>Crotonoideae</taxon>
        <taxon>Jatropheae</taxon>
        <taxon>Jatropha</taxon>
    </lineage>
</organism>